<dbReference type="RefSeq" id="WP_121463933.1">
    <property type="nucleotide sequence ID" value="NZ_CP025121.1"/>
</dbReference>
<protein>
    <recommendedName>
        <fullName evidence="6">Transmembrane protein</fullName>
    </recommendedName>
</protein>
<dbReference type="AlphaFoldDB" id="A0A660HMM7"/>
<keyword evidence="2" id="KW-0812">Transmembrane</keyword>
<evidence type="ECO:0000313" key="3">
    <source>
        <dbReference type="EMBL" id="AYJ01203.1"/>
    </source>
</evidence>
<proteinExistence type="predicted"/>
<feature type="transmembrane region" description="Helical" evidence="2">
    <location>
        <begin position="6"/>
        <end position="25"/>
    </location>
</feature>
<evidence type="ECO:0008006" key="6">
    <source>
        <dbReference type="Google" id="ProtNLM"/>
    </source>
</evidence>
<dbReference type="EMBL" id="CP025121">
    <property type="protein sequence ID" value="AYJ01203.1"/>
    <property type="molecule type" value="Genomic_DNA"/>
</dbReference>
<reference evidence="4 5" key="1">
    <citation type="journal article" date="2018" name="BMC Genomics">
        <title>Comparative genome analysis of jujube witches'-broom Phytoplasma, an obligate pathogen that causes jujube witches'-broom disease.</title>
        <authorList>
            <person name="Wang J."/>
            <person name="Song L."/>
            <person name="Jiao Q."/>
            <person name="Yang S."/>
            <person name="Gao R."/>
            <person name="Lu X."/>
            <person name="Zhou G."/>
        </authorList>
    </citation>
    <scope>NUCLEOTIDE SEQUENCE [LARGE SCALE GENOMIC DNA]</scope>
    <source>
        <strain evidence="4">Jwb-nky</strain>
    </source>
</reference>
<keyword evidence="2" id="KW-0472">Membrane</keyword>
<keyword evidence="1" id="KW-0175">Coiled coil</keyword>
<evidence type="ECO:0000313" key="4">
    <source>
        <dbReference type="EMBL" id="AYJ01301.1"/>
    </source>
</evidence>
<dbReference type="Proteomes" id="UP000272462">
    <property type="component" value="Chromosome"/>
</dbReference>
<dbReference type="EMBL" id="CP025121">
    <property type="protein sequence ID" value="AYJ01301.1"/>
    <property type="molecule type" value="Genomic_DNA"/>
</dbReference>
<evidence type="ECO:0000313" key="5">
    <source>
        <dbReference type="Proteomes" id="UP000272462"/>
    </source>
</evidence>
<dbReference type="KEGG" id="pzi:CWO85_02075"/>
<evidence type="ECO:0000256" key="1">
    <source>
        <dbReference type="SAM" id="Coils"/>
    </source>
</evidence>
<keyword evidence="2" id="KW-1133">Transmembrane helix</keyword>
<keyword evidence="5" id="KW-1185">Reference proteome</keyword>
<name>A0A660HMM7_ZIZJU</name>
<dbReference type="KEGG" id="pzi:CWO85_01515"/>
<gene>
    <name evidence="3" type="ORF">CWO85_01515</name>
    <name evidence="4" type="ORF">CWO85_02075</name>
</gene>
<feature type="coiled-coil region" evidence="1">
    <location>
        <begin position="30"/>
        <end position="57"/>
    </location>
</feature>
<sequence length="93" mass="11210">MQAQDYLGIVAIIVDICIPLVWLYLGHKFLKNQQINQQEYEKRQQQEKQEYEKKHQDHSYAKYFILHNFIIKSTSKEVSPNYAFNQNSLYLNI</sequence>
<accession>A0A660HMM7</accession>
<evidence type="ECO:0000256" key="2">
    <source>
        <dbReference type="SAM" id="Phobius"/>
    </source>
</evidence>
<organism evidence="4 5">
    <name type="scientific">Ziziphus jujuba witches'-broom phytoplasma</name>
    <dbReference type="NCBI Taxonomy" id="135727"/>
    <lineage>
        <taxon>Bacteria</taxon>
        <taxon>Bacillati</taxon>
        <taxon>Mycoplasmatota</taxon>
        <taxon>Mollicutes</taxon>
        <taxon>Acholeplasmatales</taxon>
        <taxon>Acholeplasmataceae</taxon>
        <taxon>Candidatus Phytoplasma</taxon>
        <taxon>16SrV (Elm yellows group)</taxon>
    </lineage>
</organism>